<evidence type="ECO:0000259" key="2">
    <source>
        <dbReference type="Pfam" id="PF04073"/>
    </source>
</evidence>
<feature type="domain" description="YbaK/aminoacyl-tRNA synthetase-associated" evidence="2">
    <location>
        <begin position="37"/>
        <end position="161"/>
    </location>
</feature>
<dbReference type="InterPro" id="IPR036754">
    <property type="entry name" value="YbaK/aa-tRNA-synt-asso_dom_sf"/>
</dbReference>
<dbReference type="SUPFAM" id="SSF55826">
    <property type="entry name" value="YbaK/ProRS associated domain"/>
    <property type="match status" value="1"/>
</dbReference>
<evidence type="ECO:0000313" key="4">
    <source>
        <dbReference type="Proteomes" id="UP001060336"/>
    </source>
</evidence>
<dbReference type="CDD" id="cd04335">
    <property type="entry name" value="PrdX_deacylase"/>
    <property type="match status" value="1"/>
</dbReference>
<gene>
    <name evidence="3" type="ORF">NUH88_11220</name>
</gene>
<dbReference type="FunFam" id="3.90.960.10:FF:000005">
    <property type="entry name" value="Putative prolyl-tRNA synthetase"/>
    <property type="match status" value="1"/>
</dbReference>
<evidence type="ECO:0000313" key="3">
    <source>
        <dbReference type="EMBL" id="UUX47989.1"/>
    </source>
</evidence>
<dbReference type="RefSeq" id="WP_257766498.1">
    <property type="nucleotide sequence ID" value="NZ_CP102480.1"/>
</dbReference>
<dbReference type="InterPro" id="IPR040285">
    <property type="entry name" value="ProX/PRXD1"/>
</dbReference>
<sequence>MAEGESSGEDGKQGPMAPDELLAHLDACGIAYDLHRHPPLFTVEDSKALRGELPGGHCKNLFLRDRKGKMWLVVTLEDRPIDLKQLGAAFGGARLSFGSPDRLMQYLGIIPGAVSPFALINDTGRAVSVVLDKDMLAHDPLNYHPLSNEMTIAVSPAGLQAFLADLGYVPEILDFGSLG</sequence>
<dbReference type="GO" id="GO:0002161">
    <property type="term" value="F:aminoacyl-tRNA deacylase activity"/>
    <property type="evidence" value="ECO:0007669"/>
    <property type="project" value="InterPro"/>
</dbReference>
<dbReference type="Pfam" id="PF04073">
    <property type="entry name" value="tRNA_edit"/>
    <property type="match status" value="1"/>
</dbReference>
<dbReference type="AlphaFoldDB" id="A0A9J7ARP7"/>
<proteinExistence type="inferred from homology"/>
<protein>
    <submittedName>
        <fullName evidence="3">Prolyl-tRNA synthetase associated domain-containing protein</fullName>
    </submittedName>
</protein>
<accession>A0A9J7ARP7</accession>
<dbReference type="PANTHER" id="PTHR31423:SF3">
    <property type="entry name" value="PROLYL-TRNA SYNTHETASE ASSOCIATED DOMAIN-CONTAINING PROTEIN 1-RELATED"/>
    <property type="match status" value="1"/>
</dbReference>
<dbReference type="PANTHER" id="PTHR31423">
    <property type="entry name" value="YBAK DOMAIN-CONTAINING PROTEIN"/>
    <property type="match status" value="1"/>
</dbReference>
<organism evidence="3 4">
    <name type="scientific">Nisaea acidiphila</name>
    <dbReference type="NCBI Taxonomy" id="1862145"/>
    <lineage>
        <taxon>Bacteria</taxon>
        <taxon>Pseudomonadati</taxon>
        <taxon>Pseudomonadota</taxon>
        <taxon>Alphaproteobacteria</taxon>
        <taxon>Rhodospirillales</taxon>
        <taxon>Thalassobaculaceae</taxon>
        <taxon>Nisaea</taxon>
    </lineage>
</organism>
<evidence type="ECO:0000256" key="1">
    <source>
        <dbReference type="ARBA" id="ARBA00010201"/>
    </source>
</evidence>
<name>A0A9J7ARP7_9PROT</name>
<reference evidence="3" key="1">
    <citation type="submission" date="2022-08" db="EMBL/GenBank/DDBJ databases">
        <title>Nisaea acidiphila sp. nov., isolated from a marine algal debris and emended description of the genus Nisaea Urios et al. 2008.</title>
        <authorList>
            <person name="Kwon K."/>
        </authorList>
    </citation>
    <scope>NUCLEOTIDE SEQUENCE</scope>
    <source>
        <strain evidence="3">MEBiC11861</strain>
    </source>
</reference>
<keyword evidence="4" id="KW-1185">Reference proteome</keyword>
<dbReference type="Proteomes" id="UP001060336">
    <property type="component" value="Chromosome"/>
</dbReference>
<dbReference type="EMBL" id="CP102480">
    <property type="protein sequence ID" value="UUX47989.1"/>
    <property type="molecule type" value="Genomic_DNA"/>
</dbReference>
<comment type="similarity">
    <text evidence="1">Belongs to the PRORSD1 family.</text>
</comment>
<dbReference type="KEGG" id="naci:NUH88_11220"/>
<dbReference type="Gene3D" id="3.90.960.10">
    <property type="entry name" value="YbaK/aminoacyl-tRNA synthetase-associated domain"/>
    <property type="match status" value="1"/>
</dbReference>
<dbReference type="InterPro" id="IPR007214">
    <property type="entry name" value="YbaK/aa-tRNA-synth-assoc-dom"/>
</dbReference>